<feature type="chain" id="PRO_5039948080" description="Odorant binding protein" evidence="5">
    <location>
        <begin position="21"/>
        <end position="144"/>
    </location>
</feature>
<sequence length="144" mass="15924">MKNFCAVLVGLCAVISSVYAFDRAQAEEMAKEILTICKDSEGGSDDDFNTLIKFDYPTTSVGNCMVACAHEKIGLFNDGKFMKDNFITFAKMATNDDPKYVDLAIEIANKCDNIEGPRCEQAINFNKCLEAEAKAKNIKKLDIL</sequence>
<dbReference type="CDD" id="cd23992">
    <property type="entry name" value="PBP_GOBP"/>
    <property type="match status" value="1"/>
</dbReference>
<name>A0A9J6CJ16_POLVA</name>
<dbReference type="Gene3D" id="1.10.238.20">
    <property type="entry name" value="Pheromone/general odorant binding protein domain"/>
    <property type="match status" value="1"/>
</dbReference>
<dbReference type="GO" id="GO:0007608">
    <property type="term" value="P:sensory perception of smell"/>
    <property type="evidence" value="ECO:0007669"/>
    <property type="project" value="TreeGrafter"/>
</dbReference>
<evidence type="ECO:0008006" key="8">
    <source>
        <dbReference type="Google" id="ProtNLM"/>
    </source>
</evidence>
<comment type="subcellular location">
    <subcellularLocation>
        <location evidence="1">Secreted</location>
    </subcellularLocation>
</comment>
<dbReference type="SUPFAM" id="SSF47565">
    <property type="entry name" value="Insect pheromone/odorant-binding proteins"/>
    <property type="match status" value="1"/>
</dbReference>
<dbReference type="GO" id="GO:0005549">
    <property type="term" value="F:odorant binding"/>
    <property type="evidence" value="ECO:0007669"/>
    <property type="project" value="InterPro"/>
</dbReference>
<dbReference type="Proteomes" id="UP001107558">
    <property type="component" value="Chromosome 1"/>
</dbReference>
<organism evidence="6 7">
    <name type="scientific">Polypedilum vanderplanki</name>
    <name type="common">Sleeping chironomid midge</name>
    <dbReference type="NCBI Taxonomy" id="319348"/>
    <lineage>
        <taxon>Eukaryota</taxon>
        <taxon>Metazoa</taxon>
        <taxon>Ecdysozoa</taxon>
        <taxon>Arthropoda</taxon>
        <taxon>Hexapoda</taxon>
        <taxon>Insecta</taxon>
        <taxon>Pterygota</taxon>
        <taxon>Neoptera</taxon>
        <taxon>Endopterygota</taxon>
        <taxon>Diptera</taxon>
        <taxon>Nematocera</taxon>
        <taxon>Chironomoidea</taxon>
        <taxon>Chironomidae</taxon>
        <taxon>Chironominae</taxon>
        <taxon>Polypedilum</taxon>
        <taxon>Polypedilum</taxon>
    </lineage>
</organism>
<dbReference type="EMBL" id="JADBJN010000001">
    <property type="protein sequence ID" value="KAG5681896.1"/>
    <property type="molecule type" value="Genomic_DNA"/>
</dbReference>
<evidence type="ECO:0000256" key="4">
    <source>
        <dbReference type="ARBA" id="ARBA00022729"/>
    </source>
</evidence>
<dbReference type="Pfam" id="PF01395">
    <property type="entry name" value="PBP_GOBP"/>
    <property type="match status" value="1"/>
</dbReference>
<comment type="similarity">
    <text evidence="2">Belongs to the PBP/GOBP family.</text>
</comment>
<dbReference type="OrthoDB" id="6595846at2759"/>
<evidence type="ECO:0000313" key="6">
    <source>
        <dbReference type="EMBL" id="KAG5681896.1"/>
    </source>
</evidence>
<reference evidence="6" key="1">
    <citation type="submission" date="2021-03" db="EMBL/GenBank/DDBJ databases">
        <title>Chromosome level genome of the anhydrobiotic midge Polypedilum vanderplanki.</title>
        <authorList>
            <person name="Yoshida Y."/>
            <person name="Kikawada T."/>
            <person name="Gusev O."/>
        </authorList>
    </citation>
    <scope>NUCLEOTIDE SEQUENCE</scope>
    <source>
        <strain evidence="6">NIAS01</strain>
        <tissue evidence="6">Whole body or cell culture</tissue>
    </source>
</reference>
<keyword evidence="7" id="KW-1185">Reference proteome</keyword>
<evidence type="ECO:0000256" key="3">
    <source>
        <dbReference type="ARBA" id="ARBA00022525"/>
    </source>
</evidence>
<accession>A0A9J6CJ16</accession>
<comment type="caution">
    <text evidence="6">The sequence shown here is derived from an EMBL/GenBank/DDBJ whole genome shotgun (WGS) entry which is preliminary data.</text>
</comment>
<protein>
    <recommendedName>
        <fullName evidence="8">Odorant binding protein</fullName>
    </recommendedName>
</protein>
<evidence type="ECO:0000256" key="5">
    <source>
        <dbReference type="SAM" id="SignalP"/>
    </source>
</evidence>
<evidence type="ECO:0000313" key="7">
    <source>
        <dbReference type="Proteomes" id="UP001107558"/>
    </source>
</evidence>
<feature type="signal peptide" evidence="5">
    <location>
        <begin position="1"/>
        <end position="20"/>
    </location>
</feature>
<keyword evidence="3" id="KW-0964">Secreted</keyword>
<dbReference type="PANTHER" id="PTHR11857">
    <property type="entry name" value="ODORANT BINDING PROTEIN-RELATED"/>
    <property type="match status" value="1"/>
</dbReference>
<dbReference type="InterPro" id="IPR036728">
    <property type="entry name" value="PBP_GOBP_sf"/>
</dbReference>
<dbReference type="InterPro" id="IPR006170">
    <property type="entry name" value="PBP/GOBP"/>
</dbReference>
<evidence type="ECO:0000256" key="1">
    <source>
        <dbReference type="ARBA" id="ARBA00004613"/>
    </source>
</evidence>
<dbReference type="AlphaFoldDB" id="A0A9J6CJ16"/>
<dbReference type="GO" id="GO:0005615">
    <property type="term" value="C:extracellular space"/>
    <property type="evidence" value="ECO:0007669"/>
    <property type="project" value="TreeGrafter"/>
</dbReference>
<keyword evidence="4 5" id="KW-0732">Signal</keyword>
<dbReference type="PANTHER" id="PTHR11857:SF42">
    <property type="entry name" value="GENERAL ODORANT-BINDING PROTEIN 19D-RELATED"/>
    <property type="match status" value="1"/>
</dbReference>
<evidence type="ECO:0000256" key="2">
    <source>
        <dbReference type="ARBA" id="ARBA00008098"/>
    </source>
</evidence>
<dbReference type="SMART" id="SM00708">
    <property type="entry name" value="PhBP"/>
    <property type="match status" value="1"/>
</dbReference>
<gene>
    <name evidence="6" type="ORF">PVAND_011302</name>
</gene>
<proteinExistence type="inferred from homology"/>